<keyword evidence="4" id="KW-1185">Reference proteome</keyword>
<feature type="transmembrane region" description="Helical" evidence="1">
    <location>
        <begin position="70"/>
        <end position="90"/>
    </location>
</feature>
<dbReference type="AlphaFoldDB" id="A0A931G1V7"/>
<dbReference type="Proteomes" id="UP000598146">
    <property type="component" value="Unassembled WGS sequence"/>
</dbReference>
<proteinExistence type="predicted"/>
<keyword evidence="1" id="KW-1133">Transmembrane helix</keyword>
<dbReference type="NCBIfam" id="NF042915">
    <property type="entry name" value="MAB_1171c_fam"/>
    <property type="match status" value="1"/>
</dbReference>
<feature type="transmembrane region" description="Helical" evidence="1">
    <location>
        <begin position="37"/>
        <end position="58"/>
    </location>
</feature>
<name>A0A931G1V7_9ACTN</name>
<gene>
    <name evidence="3" type="ORF">I4J89_29330</name>
</gene>
<dbReference type="EMBL" id="JADQTO010000015">
    <property type="protein sequence ID" value="MBG0565561.1"/>
    <property type="molecule type" value="Genomic_DNA"/>
</dbReference>
<dbReference type="RefSeq" id="WP_196417329.1">
    <property type="nucleotide sequence ID" value="NZ_JADQTO010000015.1"/>
</dbReference>
<feature type="transmembrane region" description="Helical" evidence="1">
    <location>
        <begin position="141"/>
        <end position="160"/>
    </location>
</feature>
<organism evidence="3 4">
    <name type="scientific">Actinoplanes aureus</name>
    <dbReference type="NCBI Taxonomy" id="2792083"/>
    <lineage>
        <taxon>Bacteria</taxon>
        <taxon>Bacillati</taxon>
        <taxon>Actinomycetota</taxon>
        <taxon>Actinomycetes</taxon>
        <taxon>Micromonosporales</taxon>
        <taxon>Micromonosporaceae</taxon>
        <taxon>Actinoplanes</taxon>
    </lineage>
</organism>
<sequence>MSKVVYPVVAFLALIALAYKIPPLVRDPRNPARRALVAMLACLVWAPAVNTPFVYVRFDELTGVPNLARLIAHYGIIGFAVSVQLLLLHWTVENPPRRSTGIRLLAVAAAVVAMAVFFFLAPLDTSLTSEFTIRYGDAPYMAQYMLVYLGYFVLALFDILRLSWRFAGRTGQRFLRVGLRLVSFGAVFGLAYCLEKGFYIAARNAGYEPIPADVQQQMSPLLTGPGCVLMLIGFTIPSWGPRVAAGGVWLRRLRTYRRLYPLWKLLYDATPEIALDPGQSRLGAMRDVEYRLVRRVVEIRDGWLALRPYFDARVARAAGDQEDRVHAAVLVAAAEAKARGEEPAERYSADPQGGTDIAEETAQLLRVARHLRGAGGARPATGEELEVSR</sequence>
<protein>
    <recommendedName>
        <fullName evidence="2">DUF6545 domain-containing protein</fullName>
    </recommendedName>
</protein>
<feature type="transmembrane region" description="Helical" evidence="1">
    <location>
        <begin position="6"/>
        <end position="25"/>
    </location>
</feature>
<comment type="caution">
    <text evidence="3">The sequence shown here is derived from an EMBL/GenBank/DDBJ whole genome shotgun (WGS) entry which is preliminary data.</text>
</comment>
<feature type="transmembrane region" description="Helical" evidence="1">
    <location>
        <begin position="181"/>
        <end position="202"/>
    </location>
</feature>
<feature type="domain" description="DUF6545" evidence="2">
    <location>
        <begin position="249"/>
        <end position="372"/>
    </location>
</feature>
<dbReference type="InterPro" id="IPR046675">
    <property type="entry name" value="DUF6545"/>
</dbReference>
<dbReference type="InterPro" id="IPR050039">
    <property type="entry name" value="MAB_1171c-like"/>
</dbReference>
<feature type="transmembrane region" description="Helical" evidence="1">
    <location>
        <begin position="102"/>
        <end position="121"/>
    </location>
</feature>
<reference evidence="3" key="1">
    <citation type="submission" date="2020-11" db="EMBL/GenBank/DDBJ databases">
        <title>Isolation and identification of active actinomycetes.</title>
        <authorList>
            <person name="Sun X."/>
        </authorList>
    </citation>
    <scope>NUCLEOTIDE SEQUENCE</scope>
    <source>
        <strain evidence="3">NEAU-A11</strain>
    </source>
</reference>
<feature type="transmembrane region" description="Helical" evidence="1">
    <location>
        <begin position="222"/>
        <end position="250"/>
    </location>
</feature>
<evidence type="ECO:0000313" key="4">
    <source>
        <dbReference type="Proteomes" id="UP000598146"/>
    </source>
</evidence>
<evidence type="ECO:0000259" key="2">
    <source>
        <dbReference type="Pfam" id="PF20182"/>
    </source>
</evidence>
<dbReference type="Pfam" id="PF20182">
    <property type="entry name" value="DUF6545"/>
    <property type="match status" value="1"/>
</dbReference>
<accession>A0A931G1V7</accession>
<evidence type="ECO:0000313" key="3">
    <source>
        <dbReference type="EMBL" id="MBG0565561.1"/>
    </source>
</evidence>
<evidence type="ECO:0000256" key="1">
    <source>
        <dbReference type="SAM" id="Phobius"/>
    </source>
</evidence>
<keyword evidence="1" id="KW-0812">Transmembrane</keyword>
<keyword evidence="1" id="KW-0472">Membrane</keyword>